<comment type="similarity">
    <text evidence="1">Belongs to the carbon-nitrogen hydrolase superfamily. NIT1/NIT2 family.</text>
</comment>
<name>A0A5C5RH46_9ACTN</name>
<feature type="domain" description="CN hydrolase" evidence="2">
    <location>
        <begin position="1"/>
        <end position="239"/>
    </location>
</feature>
<proteinExistence type="inferred from homology"/>
<keyword evidence="4" id="KW-1185">Reference proteome</keyword>
<dbReference type="PROSITE" id="PS50263">
    <property type="entry name" value="CN_HYDROLASE"/>
    <property type="match status" value="1"/>
</dbReference>
<reference evidence="3 4" key="1">
    <citation type="submission" date="2019-06" db="EMBL/GenBank/DDBJ databases">
        <title>Tsukamurella conjunctivitidis sp. nov., Tsukamurella assacharolytica sp. nov. and Tsukamurella sputae sp. nov. isolated from patients with conjunctivitis, bacteraemia (lymphoma) and respiratory infection (sputum) in Hong Kong.</title>
        <authorList>
            <person name="Teng J.L.L."/>
            <person name="Lee H.H."/>
            <person name="Fong J.Y.H."/>
            <person name="Fok K.M.N."/>
            <person name="Lau S.K.P."/>
            <person name="Woo P.C.Y."/>
        </authorList>
    </citation>
    <scope>NUCLEOTIDE SEQUENCE [LARGE SCALE GENOMIC DNA]</scope>
    <source>
        <strain evidence="3 4">HKU71</strain>
    </source>
</reference>
<dbReference type="PANTHER" id="PTHR23088">
    <property type="entry name" value="NITRILASE-RELATED"/>
    <property type="match status" value="1"/>
</dbReference>
<evidence type="ECO:0000256" key="1">
    <source>
        <dbReference type="ARBA" id="ARBA00010613"/>
    </source>
</evidence>
<protein>
    <submittedName>
        <fullName evidence="3">Carbon-nitrogen family hydrolase</fullName>
    </submittedName>
</protein>
<dbReference type="Proteomes" id="UP000317291">
    <property type="component" value="Unassembled WGS sequence"/>
</dbReference>
<organism evidence="3 4">
    <name type="scientific">Tsukamurella asaccharolytica</name>
    <dbReference type="NCBI Taxonomy" id="2592067"/>
    <lineage>
        <taxon>Bacteria</taxon>
        <taxon>Bacillati</taxon>
        <taxon>Actinomycetota</taxon>
        <taxon>Actinomycetes</taxon>
        <taxon>Mycobacteriales</taxon>
        <taxon>Tsukamurellaceae</taxon>
        <taxon>Tsukamurella</taxon>
    </lineage>
</organism>
<dbReference type="GO" id="GO:0016787">
    <property type="term" value="F:hydrolase activity"/>
    <property type="evidence" value="ECO:0007669"/>
    <property type="project" value="UniProtKB-KW"/>
</dbReference>
<dbReference type="SUPFAM" id="SSF56317">
    <property type="entry name" value="Carbon-nitrogen hydrolase"/>
    <property type="match status" value="1"/>
</dbReference>
<dbReference type="CDD" id="cd07583">
    <property type="entry name" value="nitrilase_5"/>
    <property type="match status" value="1"/>
</dbReference>
<dbReference type="InterPro" id="IPR003010">
    <property type="entry name" value="C-N_Hydrolase"/>
</dbReference>
<keyword evidence="3" id="KW-0378">Hydrolase</keyword>
<dbReference type="InterPro" id="IPR036526">
    <property type="entry name" value="C-N_Hydrolase_sf"/>
</dbReference>
<evidence type="ECO:0000259" key="2">
    <source>
        <dbReference type="PROSITE" id="PS50263"/>
    </source>
</evidence>
<evidence type="ECO:0000313" key="3">
    <source>
        <dbReference type="EMBL" id="TWS21521.1"/>
    </source>
</evidence>
<gene>
    <name evidence="3" type="ORF">FK529_02735</name>
</gene>
<sequence length="269" mass="29687">MRIALVQIASPDEETAAHRLDRASRLLAEVPGDVDLIALPELWKVGFGHFDRYAECAESMHGPTVQTLAKIAADRGVLLHAGSIVRRNADELFNTSLLLDRTGQIIHHYDKVHLFGCRSAEPEILTHGRQVHATDTEFGRFAAATCYDLRFPPLWERFGEAGAELMVVPAAWPARRLEHWRLLTSARAVDNQMFVIAVNAVGTHAGVTFGGHSRIVDPWGEVIAEAGAEEGITVAEIDPSVVAETRTEFPVLRDRRTDYDSLTPKKVPA</sequence>
<dbReference type="OrthoDB" id="4008466at2"/>
<accession>A0A5C5RH46</accession>
<dbReference type="RefSeq" id="WP_146559320.1">
    <property type="nucleotide sequence ID" value="NZ_VIGW01000001.1"/>
</dbReference>
<dbReference type="AlphaFoldDB" id="A0A5C5RH46"/>
<dbReference type="InterPro" id="IPR001110">
    <property type="entry name" value="UPF0012_CS"/>
</dbReference>
<dbReference type="PROSITE" id="PS01227">
    <property type="entry name" value="UPF0012"/>
    <property type="match status" value="1"/>
</dbReference>
<comment type="caution">
    <text evidence="3">The sequence shown here is derived from an EMBL/GenBank/DDBJ whole genome shotgun (WGS) entry which is preliminary data.</text>
</comment>
<dbReference type="PANTHER" id="PTHR23088:SF27">
    <property type="entry name" value="DEAMINATED GLUTATHIONE AMIDASE"/>
    <property type="match status" value="1"/>
</dbReference>
<evidence type="ECO:0000313" key="4">
    <source>
        <dbReference type="Proteomes" id="UP000317291"/>
    </source>
</evidence>
<dbReference type="Gene3D" id="3.60.110.10">
    <property type="entry name" value="Carbon-nitrogen hydrolase"/>
    <property type="match status" value="1"/>
</dbReference>
<dbReference type="EMBL" id="VIGW01000001">
    <property type="protein sequence ID" value="TWS21521.1"/>
    <property type="molecule type" value="Genomic_DNA"/>
</dbReference>
<dbReference type="Pfam" id="PF00795">
    <property type="entry name" value="CN_hydrolase"/>
    <property type="match status" value="1"/>
</dbReference>